<dbReference type="InterPro" id="IPR013078">
    <property type="entry name" value="His_Pase_superF_clade-1"/>
</dbReference>
<evidence type="ECO:0000256" key="1">
    <source>
        <dbReference type="PIRSR" id="PIRSR613078-1"/>
    </source>
</evidence>
<evidence type="ECO:0000313" key="3">
    <source>
        <dbReference type="EMBL" id="MTH53756.1"/>
    </source>
</evidence>
<dbReference type="GO" id="GO:0016791">
    <property type="term" value="F:phosphatase activity"/>
    <property type="evidence" value="ECO:0007669"/>
    <property type="project" value="TreeGrafter"/>
</dbReference>
<protein>
    <submittedName>
        <fullName evidence="3">Histidine phosphatase family protein</fullName>
    </submittedName>
</protein>
<feature type="active site" description="Proton donor/acceptor" evidence="1">
    <location>
        <position position="83"/>
    </location>
</feature>
<proteinExistence type="predicted"/>
<dbReference type="PANTHER" id="PTHR48100">
    <property type="entry name" value="BROAD-SPECIFICITY PHOSPHATASE YOR283W-RELATED"/>
    <property type="match status" value="1"/>
</dbReference>
<dbReference type="Proteomes" id="UP000434639">
    <property type="component" value="Unassembled WGS sequence"/>
</dbReference>
<dbReference type="SUPFAM" id="SSF53254">
    <property type="entry name" value="Phosphoglycerate mutase-like"/>
    <property type="match status" value="1"/>
</dbReference>
<comment type="caution">
    <text evidence="3">The sequence shown here is derived from an EMBL/GenBank/DDBJ whole genome shotgun (WGS) entry which is preliminary data.</text>
</comment>
<dbReference type="RefSeq" id="WP_155112287.1">
    <property type="nucleotide sequence ID" value="NZ_WMIB01000008.1"/>
</dbReference>
<feature type="binding site" evidence="2">
    <location>
        <position position="58"/>
    </location>
    <ligand>
        <name>substrate</name>
    </ligand>
</feature>
<feature type="active site" description="Tele-phosphohistidine intermediate" evidence="1">
    <location>
        <position position="9"/>
    </location>
</feature>
<reference evidence="3 4" key="1">
    <citation type="journal article" date="2017" name="Int. J. Syst. Evol. Microbiol.">
        <title>Bacillus mangrovi sp. nov., isolated from a sediment sample from a mangrove forest.</title>
        <authorList>
            <person name="Gupta V."/>
            <person name="Singh P.K."/>
            <person name="Korpole S."/>
            <person name="Tanuku N.R.S."/>
            <person name="Pinnaka A.K."/>
        </authorList>
    </citation>
    <scope>NUCLEOTIDE SEQUENCE [LARGE SCALE GENOMIC DNA]</scope>
    <source>
        <strain evidence="3 4">KCTC 33872</strain>
    </source>
</reference>
<dbReference type="AlphaFoldDB" id="A0A7X2S5T0"/>
<sequence>MTKLGIIRHGITEWNMEGRAQGSSDIPLHETGRQEAELLAARLKDEEWDLLYSSPLQRARQTAEAVSKSLGGISVKTDERLRETGGGRIEGTTEAERLEKWGSRWREMDLGRELPEEIVNRGLSFIDDVLREHRGKKILIVSHGSFIRHLLEKIAPAEEERLPLGNTSITHLHFEDERWTCGLYNCTEHLQKK</sequence>
<dbReference type="Gene3D" id="3.40.50.1240">
    <property type="entry name" value="Phosphoglycerate mutase-like"/>
    <property type="match status" value="1"/>
</dbReference>
<name>A0A7X2S5T0_9BACI</name>
<feature type="binding site" evidence="2">
    <location>
        <begin position="8"/>
        <end position="15"/>
    </location>
    <ligand>
        <name>substrate</name>
    </ligand>
</feature>
<dbReference type="Pfam" id="PF00300">
    <property type="entry name" value="His_Phos_1"/>
    <property type="match status" value="1"/>
</dbReference>
<organism evidence="3 4">
    <name type="scientific">Metabacillus mangrovi</name>
    <dbReference type="NCBI Taxonomy" id="1491830"/>
    <lineage>
        <taxon>Bacteria</taxon>
        <taxon>Bacillati</taxon>
        <taxon>Bacillota</taxon>
        <taxon>Bacilli</taxon>
        <taxon>Bacillales</taxon>
        <taxon>Bacillaceae</taxon>
        <taxon>Metabacillus</taxon>
    </lineage>
</organism>
<dbReference type="EMBL" id="WMIB01000008">
    <property type="protein sequence ID" value="MTH53756.1"/>
    <property type="molecule type" value="Genomic_DNA"/>
</dbReference>
<evidence type="ECO:0000256" key="2">
    <source>
        <dbReference type="PIRSR" id="PIRSR613078-2"/>
    </source>
</evidence>
<gene>
    <name evidence="3" type="ORF">GKZ89_10100</name>
</gene>
<accession>A0A7X2S5T0</accession>
<keyword evidence="4" id="KW-1185">Reference proteome</keyword>
<evidence type="ECO:0000313" key="4">
    <source>
        <dbReference type="Proteomes" id="UP000434639"/>
    </source>
</evidence>
<dbReference type="CDD" id="cd07067">
    <property type="entry name" value="HP_PGM_like"/>
    <property type="match status" value="1"/>
</dbReference>
<dbReference type="InterPro" id="IPR029033">
    <property type="entry name" value="His_PPase_superfam"/>
</dbReference>
<dbReference type="SMART" id="SM00855">
    <property type="entry name" value="PGAM"/>
    <property type="match status" value="1"/>
</dbReference>
<dbReference type="OrthoDB" id="9782128at2"/>
<dbReference type="InterPro" id="IPR050275">
    <property type="entry name" value="PGM_Phosphatase"/>
</dbReference>